<dbReference type="AlphaFoldDB" id="A0A0L0TEI9"/>
<dbReference type="Pfam" id="PF09531">
    <property type="entry name" value="Ndc1_Nup"/>
    <property type="match status" value="1"/>
</dbReference>
<evidence type="ECO:0000256" key="5">
    <source>
        <dbReference type="ARBA" id="ARBA00022692"/>
    </source>
</evidence>
<evidence type="ECO:0000256" key="10">
    <source>
        <dbReference type="ARBA" id="ARBA00023132"/>
    </source>
</evidence>
<sequence length="734" mass="78404">MNRARGAPPLVRTAFGHGAPAPTAAVAAPAATTAAPVSSFTSLAGTQLNKSLLFHASALLFAGTHVLRVVTAHSIVPSMALIRDLTHPMSLMRSLGDFIVAVFPVLCYKLYTYRRRRIPPPRPTWAVLALLEAPNLLAVAMYFVSAWFLSAFITSGYSAYWALLTSDGRVNVRAIDLVTSLLVSATLYQSTATLFGTDTTPPFPLPQHRTYGHYLALTANVTANAIKSSVLFTAGFWLIGAWITPAMASIVSRVMLRGALEWTAWDYAGHWISPVVVLGLFFVHWLAYLQWNMVALVCNLCATRNVAVTSTNQVLIEGLNLHDKPLLQHHAFQDLAMNVSTRSNRRVALFRDQPDRNTWTDVRTASLHMLDTITAGMISAVAVPPPAAVAPLPTGAVSAAPVVPGAVPVFKVPPKPKSVVDPKEWVSKAWDWVKTQILPETIVQLLFTAPTTKAAPAPKPAAPAASLSTGPVAPFVWGTMPAATSATAAAVAASTSAPTTTIQTVPAGAAYVVGSRTGTAPGLAERLVRWIGTQFDQTTMSAHVRAAYTRIKLTMAVADYQAASWAALGVAQLVHFSKFEDPYGLVYPDIATVLTTLLHVVEVSTDLMAGTVRDGQDPVAVAAVAALSWPRAVVAASTRVLRRRVTVRIEGGSALGVSKDTPWPKVVLATPLAEWRARAAVDTPVARVLAVHEACVAAVLVIVATFPEYVRAEVVPRLSKRHAELVREMVGDGE</sequence>
<dbReference type="GO" id="GO:0030674">
    <property type="term" value="F:protein-macromolecule adaptor activity"/>
    <property type="evidence" value="ECO:0007669"/>
    <property type="project" value="TreeGrafter"/>
</dbReference>
<accession>A0A0L0TEI9</accession>
<dbReference type="GO" id="GO:0031965">
    <property type="term" value="C:nuclear membrane"/>
    <property type="evidence" value="ECO:0007669"/>
    <property type="project" value="UniProtKB-SubCell"/>
</dbReference>
<keyword evidence="15" id="KW-1185">Reference proteome</keyword>
<keyword evidence="5 13" id="KW-0812">Transmembrane</keyword>
<feature type="transmembrane region" description="Helical" evidence="13">
    <location>
        <begin position="268"/>
        <end position="291"/>
    </location>
</feature>
<gene>
    <name evidence="14" type="ORF">AMAG_17368</name>
</gene>
<keyword evidence="4" id="KW-0813">Transport</keyword>
<evidence type="ECO:0000256" key="9">
    <source>
        <dbReference type="ARBA" id="ARBA00023010"/>
    </source>
</evidence>
<evidence type="ECO:0008006" key="16">
    <source>
        <dbReference type="Google" id="ProtNLM"/>
    </source>
</evidence>
<organism evidence="14 15">
    <name type="scientific">Allomyces macrogynus (strain ATCC 38327)</name>
    <name type="common">Allomyces javanicus var. macrogynus</name>
    <dbReference type="NCBI Taxonomy" id="578462"/>
    <lineage>
        <taxon>Eukaryota</taxon>
        <taxon>Fungi</taxon>
        <taxon>Fungi incertae sedis</taxon>
        <taxon>Blastocladiomycota</taxon>
        <taxon>Blastocladiomycetes</taxon>
        <taxon>Blastocladiales</taxon>
        <taxon>Blastocladiaceae</taxon>
        <taxon>Allomyces</taxon>
    </lineage>
</organism>
<keyword evidence="8 13" id="KW-1133">Transmembrane helix</keyword>
<name>A0A0L0TEI9_ALLM3</name>
<protein>
    <recommendedName>
        <fullName evidence="16">Nucleoporin protein Ndc1-Nup</fullName>
    </recommendedName>
</protein>
<dbReference type="OrthoDB" id="5571503at2759"/>
<evidence type="ECO:0000256" key="8">
    <source>
        <dbReference type="ARBA" id="ARBA00022989"/>
    </source>
</evidence>
<evidence type="ECO:0000256" key="13">
    <source>
        <dbReference type="SAM" id="Phobius"/>
    </source>
</evidence>
<keyword evidence="11 13" id="KW-0472">Membrane</keyword>
<evidence type="ECO:0000256" key="11">
    <source>
        <dbReference type="ARBA" id="ARBA00023136"/>
    </source>
</evidence>
<comment type="similarity">
    <text evidence="3">Belongs to the NDC1 family.</text>
</comment>
<dbReference type="PANTHER" id="PTHR13269:SF6">
    <property type="entry name" value="NUCLEOPORIN NDC1"/>
    <property type="match status" value="1"/>
</dbReference>
<keyword evidence="7" id="KW-0653">Protein transport</keyword>
<keyword evidence="12" id="KW-0539">Nucleus</keyword>
<feature type="transmembrane region" description="Helical" evidence="13">
    <location>
        <begin position="123"/>
        <end position="140"/>
    </location>
</feature>
<evidence type="ECO:0000256" key="1">
    <source>
        <dbReference type="ARBA" id="ARBA00004232"/>
    </source>
</evidence>
<dbReference type="GO" id="GO:0015031">
    <property type="term" value="P:protein transport"/>
    <property type="evidence" value="ECO:0007669"/>
    <property type="project" value="UniProtKB-KW"/>
</dbReference>
<dbReference type="PANTHER" id="PTHR13269">
    <property type="entry name" value="NUCLEOPORIN NDC1"/>
    <property type="match status" value="1"/>
</dbReference>
<dbReference type="VEuPathDB" id="FungiDB:AMAG_17368"/>
<feature type="transmembrane region" description="Helical" evidence="13">
    <location>
        <begin position="91"/>
        <end position="111"/>
    </location>
</feature>
<dbReference type="GO" id="GO:0070762">
    <property type="term" value="C:nuclear pore transmembrane ring"/>
    <property type="evidence" value="ECO:0007669"/>
    <property type="project" value="TreeGrafter"/>
</dbReference>
<reference evidence="14 15" key="1">
    <citation type="submission" date="2009-11" db="EMBL/GenBank/DDBJ databases">
        <title>Annotation of Allomyces macrogynus ATCC 38327.</title>
        <authorList>
            <consortium name="The Broad Institute Genome Sequencing Platform"/>
            <person name="Russ C."/>
            <person name="Cuomo C."/>
            <person name="Burger G."/>
            <person name="Gray M.W."/>
            <person name="Holland P.W.H."/>
            <person name="King N."/>
            <person name="Lang F.B.F."/>
            <person name="Roger A.J."/>
            <person name="Ruiz-Trillo I."/>
            <person name="Young S.K."/>
            <person name="Zeng Q."/>
            <person name="Gargeya S."/>
            <person name="Fitzgerald M."/>
            <person name="Haas B."/>
            <person name="Abouelleil A."/>
            <person name="Alvarado L."/>
            <person name="Arachchi H.M."/>
            <person name="Berlin A."/>
            <person name="Chapman S.B."/>
            <person name="Gearin G."/>
            <person name="Goldberg J."/>
            <person name="Griggs A."/>
            <person name="Gujja S."/>
            <person name="Hansen M."/>
            <person name="Heiman D."/>
            <person name="Howarth C."/>
            <person name="Larimer J."/>
            <person name="Lui A."/>
            <person name="MacDonald P.J.P."/>
            <person name="McCowen C."/>
            <person name="Montmayeur A."/>
            <person name="Murphy C."/>
            <person name="Neiman D."/>
            <person name="Pearson M."/>
            <person name="Priest M."/>
            <person name="Roberts A."/>
            <person name="Saif S."/>
            <person name="Shea T."/>
            <person name="Sisk P."/>
            <person name="Stolte C."/>
            <person name="Sykes S."/>
            <person name="Wortman J."/>
            <person name="Nusbaum C."/>
            <person name="Birren B."/>
        </authorList>
    </citation>
    <scope>NUCLEOTIDE SEQUENCE [LARGE SCALE GENOMIC DNA]</scope>
    <source>
        <strain evidence="14 15">ATCC 38327</strain>
    </source>
</reference>
<proteinExistence type="inferred from homology"/>
<evidence type="ECO:0000256" key="3">
    <source>
        <dbReference type="ARBA" id="ARBA00005760"/>
    </source>
</evidence>
<dbReference type="EMBL" id="GG745389">
    <property type="protein sequence ID" value="KNE73172.1"/>
    <property type="molecule type" value="Genomic_DNA"/>
</dbReference>
<evidence type="ECO:0000256" key="6">
    <source>
        <dbReference type="ARBA" id="ARBA00022816"/>
    </source>
</evidence>
<evidence type="ECO:0000256" key="7">
    <source>
        <dbReference type="ARBA" id="ARBA00022927"/>
    </source>
</evidence>
<dbReference type="GO" id="GO:0006999">
    <property type="term" value="P:nuclear pore organization"/>
    <property type="evidence" value="ECO:0007669"/>
    <property type="project" value="TreeGrafter"/>
</dbReference>
<comment type="subcellular location">
    <subcellularLocation>
        <location evidence="1">Nucleus membrane</location>
        <topology evidence="1">Multi-pass membrane protein</topology>
    </subcellularLocation>
    <subcellularLocation>
        <location evidence="2">Nucleus</location>
        <location evidence="2">Nuclear pore complex</location>
    </subcellularLocation>
</comment>
<evidence type="ECO:0000256" key="2">
    <source>
        <dbReference type="ARBA" id="ARBA00004567"/>
    </source>
</evidence>
<evidence type="ECO:0000256" key="12">
    <source>
        <dbReference type="ARBA" id="ARBA00023242"/>
    </source>
</evidence>
<evidence type="ECO:0000313" key="15">
    <source>
        <dbReference type="Proteomes" id="UP000054350"/>
    </source>
</evidence>
<evidence type="ECO:0000256" key="4">
    <source>
        <dbReference type="ARBA" id="ARBA00022448"/>
    </source>
</evidence>
<feature type="transmembrane region" description="Helical" evidence="13">
    <location>
        <begin position="52"/>
        <end position="71"/>
    </location>
</feature>
<dbReference type="InterPro" id="IPR019049">
    <property type="entry name" value="Nucleoporin_prot_Ndc1/Nup"/>
</dbReference>
<keyword evidence="10" id="KW-0906">Nuclear pore complex</keyword>
<evidence type="ECO:0000313" key="14">
    <source>
        <dbReference type="EMBL" id="KNE73172.1"/>
    </source>
</evidence>
<dbReference type="GO" id="GO:0051028">
    <property type="term" value="P:mRNA transport"/>
    <property type="evidence" value="ECO:0007669"/>
    <property type="project" value="UniProtKB-KW"/>
</dbReference>
<reference evidence="15" key="2">
    <citation type="submission" date="2009-11" db="EMBL/GenBank/DDBJ databases">
        <title>The Genome Sequence of Allomyces macrogynus strain ATCC 38327.</title>
        <authorList>
            <consortium name="The Broad Institute Genome Sequencing Platform"/>
            <person name="Russ C."/>
            <person name="Cuomo C."/>
            <person name="Shea T."/>
            <person name="Young S.K."/>
            <person name="Zeng Q."/>
            <person name="Koehrsen M."/>
            <person name="Haas B."/>
            <person name="Borodovsky M."/>
            <person name="Guigo R."/>
            <person name="Alvarado L."/>
            <person name="Berlin A."/>
            <person name="Borenstein D."/>
            <person name="Chen Z."/>
            <person name="Engels R."/>
            <person name="Freedman E."/>
            <person name="Gellesch M."/>
            <person name="Goldberg J."/>
            <person name="Griggs A."/>
            <person name="Gujja S."/>
            <person name="Heiman D."/>
            <person name="Hepburn T."/>
            <person name="Howarth C."/>
            <person name="Jen D."/>
            <person name="Larson L."/>
            <person name="Lewis B."/>
            <person name="Mehta T."/>
            <person name="Park D."/>
            <person name="Pearson M."/>
            <person name="Roberts A."/>
            <person name="Saif S."/>
            <person name="Shenoy N."/>
            <person name="Sisk P."/>
            <person name="Stolte C."/>
            <person name="Sykes S."/>
            <person name="Walk T."/>
            <person name="White J."/>
            <person name="Yandava C."/>
            <person name="Burger G."/>
            <person name="Gray M.W."/>
            <person name="Holland P.W.H."/>
            <person name="King N."/>
            <person name="Lang F.B.F."/>
            <person name="Roger A.J."/>
            <person name="Ruiz-Trillo I."/>
            <person name="Lander E."/>
            <person name="Nusbaum C."/>
        </authorList>
    </citation>
    <scope>NUCLEOTIDE SEQUENCE [LARGE SCALE GENOMIC DNA]</scope>
    <source>
        <strain evidence="15">ATCC 38327</strain>
    </source>
</reference>
<feature type="transmembrane region" description="Helical" evidence="13">
    <location>
        <begin position="234"/>
        <end position="256"/>
    </location>
</feature>
<keyword evidence="9" id="KW-0811">Translocation</keyword>
<keyword evidence="6" id="KW-0509">mRNA transport</keyword>
<dbReference type="Proteomes" id="UP000054350">
    <property type="component" value="Unassembled WGS sequence"/>
</dbReference>